<dbReference type="PROSITE" id="PS50897">
    <property type="entry name" value="CTLH"/>
    <property type="match status" value="1"/>
</dbReference>
<dbReference type="PANTHER" id="PTHR22838">
    <property type="entry name" value="WD REPEAT PROTEIN 26-RELATED"/>
    <property type="match status" value="1"/>
</dbReference>
<evidence type="ECO:0000256" key="3">
    <source>
        <dbReference type="ARBA" id="ARBA00022574"/>
    </source>
</evidence>
<evidence type="ECO:0000256" key="1">
    <source>
        <dbReference type="ARBA" id="ARBA00004496"/>
    </source>
</evidence>
<dbReference type="SMART" id="SM00667">
    <property type="entry name" value="LisH"/>
    <property type="match status" value="1"/>
</dbReference>
<evidence type="ECO:0000256" key="5">
    <source>
        <dbReference type="PROSITE-ProRule" id="PRU00221"/>
    </source>
</evidence>
<keyword evidence="2" id="KW-0963">Cytoplasm</keyword>
<reference evidence="8 9" key="1">
    <citation type="submission" date="2015-01" db="EMBL/GenBank/DDBJ databases">
        <title>Evolution of Trichinella species and genotypes.</title>
        <authorList>
            <person name="Korhonen P.K."/>
            <person name="Edoardo P."/>
            <person name="Giuseppe L.R."/>
            <person name="Gasser R.B."/>
        </authorList>
    </citation>
    <scope>NUCLEOTIDE SEQUENCE [LARGE SCALE GENOMIC DNA]</scope>
    <source>
        <strain evidence="8">ISS470</strain>
    </source>
</reference>
<sequence>MQAVIWTPAVAWWFLESEESVCSTVDLDPTRAVEGTSAASEARAVSSAGPSTGHCPSSPPPVKRPRMQDHLQVDVSASTACSTTAGVIPSPSSCHAASPNSASMMTNTITCRLKKLVHACNGTSPQNHENRPSVWLSQHGLLKSVGHSQLPVADQELVRIVAQYLRDMGFSETVKVLSLESGCSMENPLATKLREYIFRGHWNRALRTLYDLKVFIEKEEDFVEMQFMLLQQKFLSLIEKGRVLHALKLLRDKMSVLKVDRSKLTALSYFVMANSADVVKHPDYTGGSVSARENLMNELQHFLPTTLMLPPHRLQALIKQSLELQRLRCRFHNMRDTSPCLDISNNSLLSDHTCKKTDFPCQTVQVLLDHCDEVWYCQFSHAGKLLATGSKEGVIYIWDVNLSSRSVTKKFTLDGHAFGAAYFVFSPDDKYLACVGPEDSPDLWIWDTETGILRIKITHSPDDSISCVSWHPDGNKVVCGGTKGQFYQCDLEGTVVDSWEGVRVRSIQYRKDGRTVLAADTHHRIRSYCFDDLTDRTVIKEDHSLMHFSIDKSEHFALCSVANQGVHLWDLESGSLVRRYRGVVQGYFNIFSCFGGVDEKYVASGSEVGKVYIWHRDEEAPVVVLSGHSSVVNAVSWNPAEPSLLASCSDDGSVRIWGPHECCSNPESCSLCRVGVSEENNEVHEGGEERGKNDKEEEEEEEEEEGDDDAA</sequence>
<dbReference type="AlphaFoldDB" id="A0A0V1FVH4"/>
<dbReference type="Proteomes" id="UP000054995">
    <property type="component" value="Unassembled WGS sequence"/>
</dbReference>
<dbReference type="PROSITE" id="PS50294">
    <property type="entry name" value="WD_REPEATS_REGION"/>
    <property type="match status" value="2"/>
</dbReference>
<evidence type="ECO:0000313" key="8">
    <source>
        <dbReference type="EMBL" id="KRY90054.1"/>
    </source>
</evidence>
<dbReference type="InterPro" id="IPR015943">
    <property type="entry name" value="WD40/YVTN_repeat-like_dom_sf"/>
</dbReference>
<dbReference type="Pfam" id="PF23627">
    <property type="entry name" value="LisH_WDR26"/>
    <property type="match status" value="1"/>
</dbReference>
<comment type="subcellular location">
    <subcellularLocation>
        <location evidence="1">Cytoplasm</location>
    </subcellularLocation>
</comment>
<feature type="domain" description="CTLH" evidence="7">
    <location>
        <begin position="186"/>
        <end position="245"/>
    </location>
</feature>
<evidence type="ECO:0000256" key="6">
    <source>
        <dbReference type="SAM" id="MobiDB-lite"/>
    </source>
</evidence>
<accession>A0A0V1FVH4</accession>
<protein>
    <submittedName>
        <fullName evidence="8">WD repeat-containing protein 26</fullName>
    </submittedName>
</protein>
<dbReference type="Gene3D" id="2.130.10.10">
    <property type="entry name" value="YVTN repeat-like/Quinoprotein amine dehydrogenase"/>
    <property type="match status" value="1"/>
</dbReference>
<feature type="region of interest" description="Disordered" evidence="6">
    <location>
        <begin position="679"/>
        <end position="711"/>
    </location>
</feature>
<dbReference type="InterPro" id="IPR051350">
    <property type="entry name" value="WD_repeat-ST_regulator"/>
</dbReference>
<keyword evidence="3 5" id="KW-0853">WD repeat</keyword>
<proteinExistence type="predicted"/>
<dbReference type="GO" id="GO:0005737">
    <property type="term" value="C:cytoplasm"/>
    <property type="evidence" value="ECO:0007669"/>
    <property type="project" value="UniProtKB-SubCell"/>
</dbReference>
<dbReference type="Pfam" id="PF00400">
    <property type="entry name" value="WD40"/>
    <property type="match status" value="3"/>
</dbReference>
<dbReference type="InterPro" id="IPR006595">
    <property type="entry name" value="CTLH_C"/>
</dbReference>
<feature type="repeat" description="WD" evidence="5">
    <location>
        <begin position="625"/>
        <end position="657"/>
    </location>
</feature>
<evidence type="ECO:0000256" key="2">
    <source>
        <dbReference type="ARBA" id="ARBA00022490"/>
    </source>
</evidence>
<dbReference type="PROSITE" id="PS50082">
    <property type="entry name" value="WD_REPEATS_2"/>
    <property type="match status" value="2"/>
</dbReference>
<evidence type="ECO:0000259" key="7">
    <source>
        <dbReference type="PROSITE" id="PS50897"/>
    </source>
</evidence>
<feature type="compositionally biased region" description="Basic and acidic residues" evidence="6">
    <location>
        <begin position="681"/>
        <end position="695"/>
    </location>
</feature>
<evidence type="ECO:0000313" key="9">
    <source>
        <dbReference type="Proteomes" id="UP000054995"/>
    </source>
</evidence>
<dbReference type="GO" id="GO:0034657">
    <property type="term" value="C:GID complex"/>
    <property type="evidence" value="ECO:0007669"/>
    <property type="project" value="TreeGrafter"/>
</dbReference>
<dbReference type="InterPro" id="IPR001680">
    <property type="entry name" value="WD40_rpt"/>
</dbReference>
<dbReference type="SUPFAM" id="SSF50978">
    <property type="entry name" value="WD40 repeat-like"/>
    <property type="match status" value="1"/>
</dbReference>
<dbReference type="InterPro" id="IPR006594">
    <property type="entry name" value="LisH"/>
</dbReference>
<feature type="repeat" description="WD" evidence="5">
    <location>
        <begin position="367"/>
        <end position="408"/>
    </location>
</feature>
<feature type="compositionally biased region" description="Acidic residues" evidence="6">
    <location>
        <begin position="696"/>
        <end position="711"/>
    </location>
</feature>
<dbReference type="PROSITE" id="PS50896">
    <property type="entry name" value="LISH"/>
    <property type="match status" value="1"/>
</dbReference>
<gene>
    <name evidence="8" type="primary">wdr26</name>
    <name evidence="8" type="ORF">T4D_10312</name>
</gene>
<dbReference type="OrthoDB" id="972532at2759"/>
<dbReference type="SMART" id="SM00320">
    <property type="entry name" value="WD40"/>
    <property type="match status" value="6"/>
</dbReference>
<comment type="caution">
    <text evidence="8">The sequence shown here is derived from an EMBL/GenBank/DDBJ whole genome shotgun (WGS) entry which is preliminary data.</text>
</comment>
<evidence type="ECO:0000256" key="4">
    <source>
        <dbReference type="ARBA" id="ARBA00022737"/>
    </source>
</evidence>
<dbReference type="FunFam" id="2.130.10.10:FF:000087">
    <property type="entry name" value="WD repeat-containing protein 26 homolog"/>
    <property type="match status" value="1"/>
</dbReference>
<keyword evidence="4" id="KW-0677">Repeat</keyword>
<feature type="region of interest" description="Disordered" evidence="6">
    <location>
        <begin position="33"/>
        <end position="66"/>
    </location>
</feature>
<dbReference type="PANTHER" id="PTHR22838:SF0">
    <property type="entry name" value="WD REPEAT-CONTAINING PROTEIN 26"/>
    <property type="match status" value="1"/>
</dbReference>
<dbReference type="EMBL" id="JYDT01000025">
    <property type="protein sequence ID" value="KRY90054.1"/>
    <property type="molecule type" value="Genomic_DNA"/>
</dbReference>
<dbReference type="InterPro" id="IPR036322">
    <property type="entry name" value="WD40_repeat_dom_sf"/>
</dbReference>
<keyword evidence="9" id="KW-1185">Reference proteome</keyword>
<feature type="compositionally biased region" description="Low complexity" evidence="6">
    <location>
        <begin position="37"/>
        <end position="48"/>
    </location>
</feature>
<organism evidence="8 9">
    <name type="scientific">Trichinella pseudospiralis</name>
    <name type="common">Parasitic roundworm</name>
    <dbReference type="NCBI Taxonomy" id="6337"/>
    <lineage>
        <taxon>Eukaryota</taxon>
        <taxon>Metazoa</taxon>
        <taxon>Ecdysozoa</taxon>
        <taxon>Nematoda</taxon>
        <taxon>Enoplea</taxon>
        <taxon>Dorylaimia</taxon>
        <taxon>Trichinellida</taxon>
        <taxon>Trichinellidae</taxon>
        <taxon>Trichinella</taxon>
    </lineage>
</organism>
<name>A0A0V1FVH4_TRIPS</name>
<dbReference type="GO" id="GO:0043161">
    <property type="term" value="P:proteasome-mediated ubiquitin-dependent protein catabolic process"/>
    <property type="evidence" value="ECO:0007669"/>
    <property type="project" value="TreeGrafter"/>
</dbReference>